<dbReference type="GO" id="GO:0005524">
    <property type="term" value="F:ATP binding"/>
    <property type="evidence" value="ECO:0007669"/>
    <property type="project" value="UniProtKB-KW"/>
</dbReference>
<dbReference type="Pfam" id="PF12399">
    <property type="entry name" value="BCA_ABC_TP_C"/>
    <property type="match status" value="1"/>
</dbReference>
<protein>
    <recommendedName>
        <fullName evidence="4">ABC transporter domain-containing protein</fullName>
    </recommendedName>
</protein>
<dbReference type="PANTHER" id="PTHR45772">
    <property type="entry name" value="CONSERVED COMPONENT OF ABC TRANSPORTER FOR NATURAL AMINO ACIDS-RELATED"/>
    <property type="match status" value="1"/>
</dbReference>
<dbReference type="InterPro" id="IPR017781">
    <property type="entry name" value="ABC_transptr_urea_ATP-bd_UrtD"/>
</dbReference>
<keyword evidence="3" id="KW-0067">ATP-binding</keyword>
<dbReference type="SUPFAM" id="SSF52540">
    <property type="entry name" value="P-loop containing nucleoside triphosphate hydrolases"/>
    <property type="match status" value="1"/>
</dbReference>
<dbReference type="GO" id="GO:0005886">
    <property type="term" value="C:plasma membrane"/>
    <property type="evidence" value="ECO:0007669"/>
    <property type="project" value="TreeGrafter"/>
</dbReference>
<dbReference type="PANTHER" id="PTHR45772:SF8">
    <property type="entry name" value="HIGH-AFFINITY BRANCHED-CHAIN AMINO ACID TRANSPORT ATP-BINDING PROTEIN"/>
    <property type="match status" value="1"/>
</dbReference>
<dbReference type="InterPro" id="IPR032823">
    <property type="entry name" value="BCA_ABC_TP_C"/>
</dbReference>
<comment type="caution">
    <text evidence="5">The sequence shown here is derived from an EMBL/GenBank/DDBJ whole genome shotgun (WGS) entry which is preliminary data.</text>
</comment>
<keyword evidence="1" id="KW-0813">Transport</keyword>
<reference evidence="5" key="1">
    <citation type="journal article" date="2015" name="Nature">
        <title>Complex archaea that bridge the gap between prokaryotes and eukaryotes.</title>
        <authorList>
            <person name="Spang A."/>
            <person name="Saw J.H."/>
            <person name="Jorgensen S.L."/>
            <person name="Zaremba-Niedzwiedzka K."/>
            <person name="Martijn J."/>
            <person name="Lind A.E."/>
            <person name="van Eijk R."/>
            <person name="Schleper C."/>
            <person name="Guy L."/>
            <person name="Ettema T.J."/>
        </authorList>
    </citation>
    <scope>NUCLEOTIDE SEQUENCE</scope>
</reference>
<feature type="domain" description="ABC transporter" evidence="4">
    <location>
        <begin position="7"/>
        <end position="251"/>
    </location>
</feature>
<dbReference type="InterPro" id="IPR051120">
    <property type="entry name" value="ABC_AA/LPS_Transport"/>
</dbReference>
<accession>A0A0F9LR02</accession>
<name>A0A0F9LR02_9ZZZZ</name>
<evidence type="ECO:0000256" key="1">
    <source>
        <dbReference type="ARBA" id="ARBA00022448"/>
    </source>
</evidence>
<dbReference type="AlphaFoldDB" id="A0A0F9LR02"/>
<dbReference type="CDD" id="cd03219">
    <property type="entry name" value="ABC_Mj1267_LivG_branched"/>
    <property type="match status" value="1"/>
</dbReference>
<proteinExistence type="predicted"/>
<sequence length="261" mass="29368">MRKETILYVENVTVSFDGFLALKDLNFYMGYNELRVVIGPNGAGKSTMLDVICGRTRPVKGRVIFGKDELSITKMSEHGIVQLGIGRKFQTPSLFTNLPVHANFELSLRKNRGVFSTLFAKLTSEDDDKIHEILEMVGLVEKRHEMAGSLSHGEKQWVELGMVLSQDPQLLLLDEPVAGMSIEETDETAKIINRIAESLGNKSIVVIDHDMDFVEKIARKVSVLHDGTLLCEGTFKEVQRDERVIEKYLGREKGKEEESKT</sequence>
<gene>
    <name evidence="5" type="ORF">LCGC14_1184490</name>
</gene>
<dbReference type="EMBL" id="LAZR01005959">
    <property type="protein sequence ID" value="KKM95808.1"/>
    <property type="molecule type" value="Genomic_DNA"/>
</dbReference>
<evidence type="ECO:0000259" key="4">
    <source>
        <dbReference type="PROSITE" id="PS50893"/>
    </source>
</evidence>
<evidence type="ECO:0000313" key="5">
    <source>
        <dbReference type="EMBL" id="KKM95808.1"/>
    </source>
</evidence>
<evidence type="ECO:0000256" key="3">
    <source>
        <dbReference type="ARBA" id="ARBA00022840"/>
    </source>
</evidence>
<dbReference type="InterPro" id="IPR003439">
    <property type="entry name" value="ABC_transporter-like_ATP-bd"/>
</dbReference>
<evidence type="ECO:0000256" key="2">
    <source>
        <dbReference type="ARBA" id="ARBA00022741"/>
    </source>
</evidence>
<dbReference type="NCBIfam" id="TIGR03411">
    <property type="entry name" value="urea_trans_UrtD"/>
    <property type="match status" value="1"/>
</dbReference>
<dbReference type="Gene3D" id="3.40.50.300">
    <property type="entry name" value="P-loop containing nucleotide triphosphate hydrolases"/>
    <property type="match status" value="1"/>
</dbReference>
<keyword evidence="2" id="KW-0547">Nucleotide-binding</keyword>
<dbReference type="PROSITE" id="PS50893">
    <property type="entry name" value="ABC_TRANSPORTER_2"/>
    <property type="match status" value="1"/>
</dbReference>
<organism evidence="5">
    <name type="scientific">marine sediment metagenome</name>
    <dbReference type="NCBI Taxonomy" id="412755"/>
    <lineage>
        <taxon>unclassified sequences</taxon>
        <taxon>metagenomes</taxon>
        <taxon>ecological metagenomes</taxon>
    </lineage>
</organism>
<dbReference type="Pfam" id="PF00005">
    <property type="entry name" value="ABC_tran"/>
    <property type="match status" value="1"/>
</dbReference>
<dbReference type="InterPro" id="IPR027417">
    <property type="entry name" value="P-loop_NTPase"/>
</dbReference>
<dbReference type="GO" id="GO:0016887">
    <property type="term" value="F:ATP hydrolysis activity"/>
    <property type="evidence" value="ECO:0007669"/>
    <property type="project" value="InterPro"/>
</dbReference>